<comment type="similarity">
    <text evidence="2">Belongs to the complex I LYR family.</text>
</comment>
<dbReference type="OrthoDB" id="74240at2759"/>
<evidence type="ECO:0000256" key="3">
    <source>
        <dbReference type="ARBA" id="ARBA00022946"/>
    </source>
</evidence>
<keyword evidence="4" id="KW-0496">Mitochondrion</keyword>
<name>A0A066V809_TILAU</name>
<dbReference type="InParanoid" id="A0A066V809"/>
<evidence type="ECO:0000256" key="6">
    <source>
        <dbReference type="ARBA" id="ARBA00044735"/>
    </source>
</evidence>
<gene>
    <name evidence="8" type="ORF">K437DRAFT_229769</name>
</gene>
<protein>
    <recommendedName>
        <fullName evidence="5">LYR motif-containing protein 2</fullName>
    </recommendedName>
</protein>
<dbReference type="GO" id="GO:0005739">
    <property type="term" value="C:mitochondrion"/>
    <property type="evidence" value="ECO:0007669"/>
    <property type="project" value="UniProtKB-SubCell"/>
</dbReference>
<dbReference type="EMBL" id="JMSN01000169">
    <property type="protein sequence ID" value="KDN36418.1"/>
    <property type="molecule type" value="Genomic_DNA"/>
</dbReference>
<dbReference type="CDD" id="cd20262">
    <property type="entry name" value="Complex1_LYR_LYRM2"/>
    <property type="match status" value="1"/>
</dbReference>
<dbReference type="Proteomes" id="UP000027361">
    <property type="component" value="Unassembled WGS sequence"/>
</dbReference>
<dbReference type="PANTHER" id="PTHR13675:SF0">
    <property type="entry name" value="LYR MOTIF-CONTAINING PROTEIN 2"/>
    <property type="match status" value="1"/>
</dbReference>
<dbReference type="GeneID" id="25262715"/>
<sequence>MAGRIKRFAGSGDAKLTLEHFLLRAQGISLYRRFIRATRDIHNPDARLETIAWIRSDFDRTKLETDLERIKDFLILGQRQLKQLQAPWQLTSAGRGGSGGDYVKLRGRRKVEGINDNANA</sequence>
<dbReference type="PANTHER" id="PTHR13675">
    <property type="entry name" value="LYR MOTIF-CONTAINING PROTEIN 2"/>
    <property type="match status" value="1"/>
</dbReference>
<feature type="domain" description="Complex 1 LYR protein" evidence="7">
    <location>
        <begin position="26"/>
        <end position="83"/>
    </location>
</feature>
<dbReference type="InterPro" id="IPR008011">
    <property type="entry name" value="Complex1_LYR_dom"/>
</dbReference>
<keyword evidence="3" id="KW-0809">Transit peptide</keyword>
<dbReference type="AlphaFoldDB" id="A0A066V809"/>
<dbReference type="OMA" id="YMRDWAR"/>
<proteinExistence type="inferred from homology"/>
<accession>A0A066V809</accession>
<dbReference type="RefSeq" id="XP_013240043.1">
    <property type="nucleotide sequence ID" value="XM_013384589.1"/>
</dbReference>
<evidence type="ECO:0000256" key="1">
    <source>
        <dbReference type="ARBA" id="ARBA00004173"/>
    </source>
</evidence>
<dbReference type="HOGENOM" id="CLU_151409_2_0_1"/>
<evidence type="ECO:0000313" key="9">
    <source>
        <dbReference type="Proteomes" id="UP000027361"/>
    </source>
</evidence>
<dbReference type="InterPro" id="IPR045293">
    <property type="entry name" value="Complex1_LYR_LYRM2"/>
</dbReference>
<evidence type="ECO:0000256" key="5">
    <source>
        <dbReference type="ARBA" id="ARBA00026235"/>
    </source>
</evidence>
<dbReference type="Pfam" id="PF05347">
    <property type="entry name" value="Complex1_LYR"/>
    <property type="match status" value="1"/>
</dbReference>
<reference evidence="8 9" key="1">
    <citation type="submission" date="2014-05" db="EMBL/GenBank/DDBJ databases">
        <title>Draft genome sequence of a rare smut relative, Tilletiaria anomala UBC 951.</title>
        <authorList>
            <consortium name="DOE Joint Genome Institute"/>
            <person name="Toome M."/>
            <person name="Kuo A."/>
            <person name="Henrissat B."/>
            <person name="Lipzen A."/>
            <person name="Tritt A."/>
            <person name="Yoshinaga Y."/>
            <person name="Zane M."/>
            <person name="Barry K."/>
            <person name="Grigoriev I.V."/>
            <person name="Spatafora J.W."/>
            <person name="Aimea M.C."/>
        </authorList>
    </citation>
    <scope>NUCLEOTIDE SEQUENCE [LARGE SCALE GENOMIC DNA]</scope>
    <source>
        <strain evidence="8 9">UBC 951</strain>
    </source>
</reference>
<evidence type="ECO:0000313" key="8">
    <source>
        <dbReference type="EMBL" id="KDN36418.1"/>
    </source>
</evidence>
<keyword evidence="9" id="KW-1185">Reference proteome</keyword>
<comment type="caution">
    <text evidence="8">The sequence shown here is derived from an EMBL/GenBank/DDBJ whole genome shotgun (WGS) entry which is preliminary data.</text>
</comment>
<evidence type="ECO:0000256" key="4">
    <source>
        <dbReference type="ARBA" id="ARBA00023128"/>
    </source>
</evidence>
<comment type="subcellular location">
    <subcellularLocation>
        <location evidence="1">Mitochondrion</location>
    </subcellularLocation>
</comment>
<organism evidence="8 9">
    <name type="scientific">Tilletiaria anomala (strain ATCC 24038 / CBS 436.72 / UBC 951)</name>
    <dbReference type="NCBI Taxonomy" id="1037660"/>
    <lineage>
        <taxon>Eukaryota</taxon>
        <taxon>Fungi</taxon>
        <taxon>Dikarya</taxon>
        <taxon>Basidiomycota</taxon>
        <taxon>Ustilaginomycotina</taxon>
        <taxon>Exobasidiomycetes</taxon>
        <taxon>Georgefischeriales</taxon>
        <taxon>Tilletiariaceae</taxon>
        <taxon>Tilletiaria</taxon>
    </lineage>
</organism>
<evidence type="ECO:0000256" key="2">
    <source>
        <dbReference type="ARBA" id="ARBA00009508"/>
    </source>
</evidence>
<evidence type="ECO:0000259" key="7">
    <source>
        <dbReference type="Pfam" id="PF05347"/>
    </source>
</evidence>
<comment type="function">
    <text evidence="6">Involved in efficient integration of the N-module into mitochondrial respiratory chain complex I.</text>
</comment>